<evidence type="ECO:0000256" key="1">
    <source>
        <dbReference type="SAM" id="MobiDB-lite"/>
    </source>
</evidence>
<dbReference type="AlphaFoldDB" id="A0A0N1H1N9"/>
<reference evidence="2 3" key="1">
    <citation type="submission" date="2015-06" db="EMBL/GenBank/DDBJ databases">
        <title>Draft genome of the ant-associated black yeast Phialophora attae CBS 131958.</title>
        <authorList>
            <person name="Moreno L.F."/>
            <person name="Stielow B.J."/>
            <person name="de Hoog S."/>
            <person name="Vicente V.A."/>
            <person name="Weiss V.A."/>
            <person name="de Vries M."/>
            <person name="Cruz L.M."/>
            <person name="Souza E.M."/>
        </authorList>
    </citation>
    <scope>NUCLEOTIDE SEQUENCE [LARGE SCALE GENOMIC DNA]</scope>
    <source>
        <strain evidence="2 3">CBS 131958</strain>
    </source>
</reference>
<accession>A0A0N1H1N9</accession>
<organism evidence="2 3">
    <name type="scientific">Cyphellophora attinorum</name>
    <dbReference type="NCBI Taxonomy" id="1664694"/>
    <lineage>
        <taxon>Eukaryota</taxon>
        <taxon>Fungi</taxon>
        <taxon>Dikarya</taxon>
        <taxon>Ascomycota</taxon>
        <taxon>Pezizomycotina</taxon>
        <taxon>Eurotiomycetes</taxon>
        <taxon>Chaetothyriomycetidae</taxon>
        <taxon>Chaetothyriales</taxon>
        <taxon>Cyphellophoraceae</taxon>
        <taxon>Cyphellophora</taxon>
    </lineage>
</organism>
<comment type="caution">
    <text evidence="2">The sequence shown here is derived from an EMBL/GenBank/DDBJ whole genome shotgun (WGS) entry which is preliminary data.</text>
</comment>
<dbReference type="Proteomes" id="UP000038010">
    <property type="component" value="Unassembled WGS sequence"/>
</dbReference>
<feature type="region of interest" description="Disordered" evidence="1">
    <location>
        <begin position="1"/>
        <end position="45"/>
    </location>
</feature>
<proteinExistence type="predicted"/>
<keyword evidence="3" id="KW-1185">Reference proteome</keyword>
<feature type="region of interest" description="Disordered" evidence="1">
    <location>
        <begin position="198"/>
        <end position="218"/>
    </location>
</feature>
<name>A0A0N1H1N9_9EURO</name>
<gene>
    <name evidence="2" type="ORF">AB675_12002</name>
</gene>
<dbReference type="EMBL" id="LFJN01000019">
    <property type="protein sequence ID" value="KPI38322.1"/>
    <property type="molecule type" value="Genomic_DNA"/>
</dbReference>
<dbReference type="InterPro" id="IPR005024">
    <property type="entry name" value="Snf7_fam"/>
</dbReference>
<dbReference type="VEuPathDB" id="FungiDB:AB675_12002"/>
<evidence type="ECO:0000313" key="2">
    <source>
        <dbReference type="EMBL" id="KPI38322.1"/>
    </source>
</evidence>
<feature type="compositionally biased region" description="Basic and acidic residues" evidence="1">
    <location>
        <begin position="11"/>
        <end position="35"/>
    </location>
</feature>
<dbReference type="GeneID" id="28732779"/>
<dbReference type="OrthoDB" id="2329734at2759"/>
<dbReference type="Pfam" id="PF03357">
    <property type="entry name" value="Snf7"/>
    <property type="match status" value="1"/>
</dbReference>
<dbReference type="RefSeq" id="XP_017998285.1">
    <property type="nucleotide sequence ID" value="XM_018140898.1"/>
</dbReference>
<dbReference type="Gene3D" id="6.10.140.1230">
    <property type="match status" value="1"/>
</dbReference>
<evidence type="ECO:0000313" key="3">
    <source>
        <dbReference type="Proteomes" id="UP000038010"/>
    </source>
</evidence>
<dbReference type="GO" id="GO:0007034">
    <property type="term" value="P:vacuolar transport"/>
    <property type="evidence" value="ECO:0007669"/>
    <property type="project" value="InterPro"/>
</dbReference>
<dbReference type="STRING" id="1664694.A0A0N1H1N9"/>
<dbReference type="PANTHER" id="PTHR10476">
    <property type="entry name" value="CHARGED MULTIVESICULAR BODY PROTEIN"/>
    <property type="match status" value="1"/>
</dbReference>
<protein>
    <submittedName>
        <fullName evidence="2">Vacuolar protein sorting-associated protein 24</fullName>
    </submittedName>
</protein>
<sequence>MDTFKSVFFKPDPKEQKRKCDALIRKSRRQIDRQIQDQTNAKRKAEAQIRSDFKRAERNPAQRKQALQSVRQLAKECGGVGKSINRLNTNKAQLNSIEMQVNETFALKKIQMSLKDSTTVMKNVNTLIRLPELSGTMNELSQELMKAGIIEEMVGDMLPGEELEEDGLDESEAEINKIIADALGKDKEKYLGQAEEAFPEAPDQIEEPSTAVSEQDLASMRSKLEALRS</sequence>